<comment type="caution">
    <text evidence="2">The sequence shown here is derived from an EMBL/GenBank/DDBJ whole genome shotgun (WGS) entry which is preliminary data.</text>
</comment>
<protein>
    <submittedName>
        <fullName evidence="2">Uncharacterized protein</fullName>
    </submittedName>
</protein>
<dbReference type="Proteomes" id="UP001241603">
    <property type="component" value="Unassembled WGS sequence"/>
</dbReference>
<evidence type="ECO:0000313" key="2">
    <source>
        <dbReference type="EMBL" id="MDQ0438714.1"/>
    </source>
</evidence>
<reference evidence="2 3" key="1">
    <citation type="submission" date="2023-07" db="EMBL/GenBank/DDBJ databases">
        <title>Genomic Encyclopedia of Type Strains, Phase IV (KMG-IV): sequencing the most valuable type-strain genomes for metagenomic binning, comparative biology and taxonomic classification.</title>
        <authorList>
            <person name="Goeker M."/>
        </authorList>
    </citation>
    <scope>NUCLEOTIDE SEQUENCE [LARGE SCALE GENOMIC DNA]</scope>
    <source>
        <strain evidence="2 3">B6-8</strain>
    </source>
</reference>
<keyword evidence="3" id="KW-1185">Reference proteome</keyword>
<feature type="compositionally biased region" description="Basic and acidic residues" evidence="1">
    <location>
        <begin position="55"/>
        <end position="71"/>
    </location>
</feature>
<feature type="region of interest" description="Disordered" evidence="1">
    <location>
        <begin position="45"/>
        <end position="110"/>
    </location>
</feature>
<organism evidence="2 3">
    <name type="scientific">Kaistia dalseonensis</name>
    <dbReference type="NCBI Taxonomy" id="410840"/>
    <lineage>
        <taxon>Bacteria</taxon>
        <taxon>Pseudomonadati</taxon>
        <taxon>Pseudomonadota</taxon>
        <taxon>Alphaproteobacteria</taxon>
        <taxon>Hyphomicrobiales</taxon>
        <taxon>Kaistiaceae</taxon>
        <taxon>Kaistia</taxon>
    </lineage>
</organism>
<accession>A0ABU0H8T1</accession>
<sequence length="219" mass="23233">MPADTMIRRERRKACRAPGTGISPGISAAKRKIAAGPGARVAFAQRASSRLPPARADRRTETAAADARRAPYTELSPSGASRASASPRPSPGARPGNRAFWDASHNPGVPPRECGTAPARQATHGLADLLMLPTSSAKNGPGTRNRAGAHRLRIILTPRHRPCRAAPLAKACPGGTMRRVARGRGVRYPLCPQCARRGTRPAGWRRVRTAEQGWAGQGI</sequence>
<name>A0ABU0H8T1_9HYPH</name>
<feature type="compositionally biased region" description="Low complexity" evidence="1">
    <location>
        <begin position="76"/>
        <end position="96"/>
    </location>
</feature>
<gene>
    <name evidence="2" type="ORF">QO014_003109</name>
</gene>
<proteinExistence type="predicted"/>
<evidence type="ECO:0000313" key="3">
    <source>
        <dbReference type="Proteomes" id="UP001241603"/>
    </source>
</evidence>
<evidence type="ECO:0000256" key="1">
    <source>
        <dbReference type="SAM" id="MobiDB-lite"/>
    </source>
</evidence>
<feature type="region of interest" description="Disordered" evidence="1">
    <location>
        <begin position="1"/>
        <end position="33"/>
    </location>
</feature>
<dbReference type="EMBL" id="JAUSVO010000004">
    <property type="protein sequence ID" value="MDQ0438714.1"/>
    <property type="molecule type" value="Genomic_DNA"/>
</dbReference>